<dbReference type="PANTHER" id="PTHR12358:SF106">
    <property type="entry name" value="LIPID KINASE YEGS"/>
    <property type="match status" value="1"/>
</dbReference>
<dbReference type="PROSITE" id="PS50146">
    <property type="entry name" value="DAGK"/>
    <property type="match status" value="1"/>
</dbReference>
<dbReference type="SMART" id="SM00046">
    <property type="entry name" value="DAGKc"/>
    <property type="match status" value="1"/>
</dbReference>
<protein>
    <submittedName>
        <fullName evidence="5">Diacylglycerol kinase family lipid kinase</fullName>
    </submittedName>
</protein>
<evidence type="ECO:0000256" key="2">
    <source>
        <dbReference type="ARBA" id="ARBA00005983"/>
    </source>
</evidence>
<dbReference type="InterPro" id="IPR017438">
    <property type="entry name" value="ATP-NAD_kinase_N"/>
</dbReference>
<gene>
    <name evidence="5" type="ORF">D2E76_17720</name>
    <name evidence="4" type="ORF">ERS075527_01806</name>
</gene>
<dbReference type="GO" id="GO:0005886">
    <property type="term" value="C:plasma membrane"/>
    <property type="evidence" value="ECO:0007669"/>
    <property type="project" value="TreeGrafter"/>
</dbReference>
<dbReference type="AlphaFoldDB" id="A0A0U0YCF3"/>
<dbReference type="InterPro" id="IPR001206">
    <property type="entry name" value="Diacylglycerol_kinase_cat_dom"/>
</dbReference>
<dbReference type="GeneID" id="93380479"/>
<dbReference type="Gene3D" id="3.40.50.10330">
    <property type="entry name" value="Probable inorganic polyphosphate/atp-NAD kinase, domain 1"/>
    <property type="match status" value="1"/>
</dbReference>
<dbReference type="InterPro" id="IPR016064">
    <property type="entry name" value="NAD/diacylglycerol_kinase_sf"/>
</dbReference>
<name>A0A0U0YCF3_9MYCO</name>
<accession>A0A0U0YCF3</accession>
<evidence type="ECO:0000313" key="7">
    <source>
        <dbReference type="Proteomes" id="UP000284557"/>
    </source>
</evidence>
<keyword evidence="5" id="KW-0808">Transferase</keyword>
<evidence type="ECO:0000259" key="3">
    <source>
        <dbReference type="PROSITE" id="PS50146"/>
    </source>
</evidence>
<keyword evidence="5" id="KW-0418">Kinase</keyword>
<comment type="similarity">
    <text evidence="2">Belongs to the diacylglycerol/lipid kinase family.</text>
</comment>
<dbReference type="Pfam" id="PF00781">
    <property type="entry name" value="DAGK_cat"/>
    <property type="match status" value="1"/>
</dbReference>
<sequence length="325" mass="34722">MRAVLIVNPNATSTTAAGRDLLAHALESRVHLQVLHTDHRGHASELARRAADEGAAVIVVHGGDGTVSEVVNGLLGQPGHPAPGPLPAVAVVPGGSANVFARTLGISADPAQATNQVVDLLDEHRREQRRWRRISLGHCGERWFIFNAGMGLDGEVVAAMEAHRNKGKQVTAGRYVARSVLAFFRAARRQPTLTVELPGHEPQAGIHFAFISNSNPWTYANERAIWTNPGTGFESGLGIFASKSMNVVANLGLVRHMVGTPRADRPAAKHLLREDDIPWVRVRASAPIATQVDGDFLGLRSDLTFTAVPDVLDVVAPAKPAGKQS</sequence>
<feature type="domain" description="DAGKc" evidence="3">
    <location>
        <begin position="1"/>
        <end position="114"/>
    </location>
</feature>
<evidence type="ECO:0000313" key="5">
    <source>
        <dbReference type="EMBL" id="RIT35261.1"/>
    </source>
</evidence>
<dbReference type="PANTHER" id="PTHR12358">
    <property type="entry name" value="SPHINGOSINE KINASE"/>
    <property type="match status" value="1"/>
</dbReference>
<organism evidence="4 6">
    <name type="scientific">Mycobacteroides abscessus</name>
    <dbReference type="NCBI Taxonomy" id="36809"/>
    <lineage>
        <taxon>Bacteria</taxon>
        <taxon>Bacillati</taxon>
        <taxon>Actinomycetota</taxon>
        <taxon>Actinomycetes</taxon>
        <taxon>Mycobacteriales</taxon>
        <taxon>Mycobacteriaceae</taxon>
        <taxon>Mycobacteroides</taxon>
    </lineage>
</organism>
<dbReference type="InterPro" id="IPR050187">
    <property type="entry name" value="Lipid_Phosphate_FormReg"/>
</dbReference>
<evidence type="ECO:0000313" key="6">
    <source>
        <dbReference type="Proteomes" id="UP000038487"/>
    </source>
</evidence>
<reference evidence="5 7" key="2">
    <citation type="submission" date="2018-08" db="EMBL/GenBank/DDBJ databases">
        <title>Linezolid Resistance in Mycobacterium abscessus: MIC Distribution and Comprehensive Investigation of Resistance Mechanisms.</title>
        <authorList>
            <person name="Ye M."/>
            <person name="Xu L."/>
            <person name="Zou Y."/>
            <person name="Li B."/>
            <person name="Guo Q."/>
            <person name="Zhang Y."/>
            <person name="Zhan M."/>
            <person name="Xu B."/>
            <person name="Yu F."/>
            <person name="Zhang Z."/>
            <person name="Chu H."/>
        </authorList>
    </citation>
    <scope>NUCLEOTIDE SEQUENCE [LARGE SCALE GENOMIC DNA]</scope>
    <source>
        <strain evidence="5 7">G143</strain>
    </source>
</reference>
<evidence type="ECO:0000256" key="1">
    <source>
        <dbReference type="ARBA" id="ARBA00001946"/>
    </source>
</evidence>
<dbReference type="GO" id="GO:0004143">
    <property type="term" value="F:ATP-dependent diacylglycerol kinase activity"/>
    <property type="evidence" value="ECO:0007669"/>
    <property type="project" value="TreeGrafter"/>
</dbReference>
<dbReference type="Proteomes" id="UP000038487">
    <property type="component" value="Unassembled WGS sequence"/>
</dbReference>
<reference evidence="4 6" key="1">
    <citation type="submission" date="2015-03" db="EMBL/GenBank/DDBJ databases">
        <authorList>
            <consortium name="Pathogen Informatics"/>
            <person name="Murphy D."/>
        </authorList>
    </citation>
    <scope>NUCLEOTIDE SEQUENCE [LARGE SCALE GENOMIC DNA]</scope>
    <source>
        <strain evidence="4 6">PAP036</strain>
    </source>
</reference>
<proteinExistence type="inferred from homology"/>
<dbReference type="Proteomes" id="UP000284557">
    <property type="component" value="Unassembled WGS sequence"/>
</dbReference>
<evidence type="ECO:0000313" key="4">
    <source>
        <dbReference type="EMBL" id="CPT21942.1"/>
    </source>
</evidence>
<comment type="cofactor">
    <cofactor evidence="1">
        <name>Mg(2+)</name>
        <dbReference type="ChEBI" id="CHEBI:18420"/>
    </cofactor>
</comment>
<dbReference type="EMBL" id="QXBN01000014">
    <property type="protein sequence ID" value="RIT35261.1"/>
    <property type="molecule type" value="Genomic_DNA"/>
</dbReference>
<dbReference type="SUPFAM" id="SSF111331">
    <property type="entry name" value="NAD kinase/diacylglycerol kinase-like"/>
    <property type="match status" value="1"/>
</dbReference>
<dbReference type="EMBL" id="CSUW01000003">
    <property type="protein sequence ID" value="CPT21942.1"/>
    <property type="molecule type" value="Genomic_DNA"/>
</dbReference>
<dbReference type="Gene3D" id="2.60.200.40">
    <property type="match status" value="1"/>
</dbReference>
<comment type="caution">
    <text evidence="4">The sequence shown here is derived from an EMBL/GenBank/DDBJ whole genome shotgun (WGS) entry which is preliminary data.</text>
</comment>
<dbReference type="RefSeq" id="WP_005080966.1">
    <property type="nucleotide sequence ID" value="NZ_CM125927.1"/>
</dbReference>